<evidence type="ECO:0000256" key="3">
    <source>
        <dbReference type="SAM" id="MobiDB-lite"/>
    </source>
</evidence>
<sequence>MDAEWFVDATAQCAVGRQAREVAWERTPLGLPDEWPEALRHAVRLCFSTQFPVMLVWGPDLTLIYNDGYEEMLGTAKHAGALGAPAAVVWAEIWDEVGPLFDEVLRTGRASSDRDLHLVMNRSGYDEETFFTFSYSPLRDDDGRIAGVLDISTETTLAVVNQRRLAMLGELQGALPTTFTDLATFGRPVLDVLAGSPDVARAAFYDVRGARPRVVGSVGPEAEPAETRLVERVFRTRQRIVSQGLVVKPLRDAVRGGVAGILVLRASPLRPWDRDYARYLAGLAATVGAALRDAVRLRTTMDALRLRVERSEEQTAQMREVALALQQAVLTEPPDPDHLQVAVHYQPAALDRDIGGDWYDGFVTPDGATTLVVGDVVGHDLAAAVMMGQLRGLVRAIGYDSGESPARVLERVDMAVQGLALGSGAIATLVLARIEQSPEQRRHGARTVRWSSAGHLPPMLVRADGRVDTLTRRNDLPLGLSPGTVRTEHTVELYPDDTLVLYTDGLVERRGHNLRDDLADLARALESTHRGPIEEVVEAALTRMLPGPGEDDVALVVLRTGPEDAPVHGTAEMPGDTSAEMPSERGAPVA</sequence>
<dbReference type="Pfam" id="PF07228">
    <property type="entry name" value="SpoIIE"/>
    <property type="match status" value="1"/>
</dbReference>
<dbReference type="Gene3D" id="3.30.450.20">
    <property type="entry name" value="PAS domain"/>
    <property type="match status" value="1"/>
</dbReference>
<dbReference type="Pfam" id="PF08448">
    <property type="entry name" value="PAS_4"/>
    <property type="match status" value="1"/>
</dbReference>
<feature type="region of interest" description="Disordered" evidence="3">
    <location>
        <begin position="563"/>
        <end position="590"/>
    </location>
</feature>
<evidence type="ECO:0000259" key="4">
    <source>
        <dbReference type="SMART" id="SM00331"/>
    </source>
</evidence>
<comment type="caution">
    <text evidence="5">The sequence shown here is derived from an EMBL/GenBank/DDBJ whole genome shotgun (WGS) entry which is preliminary data.</text>
</comment>
<feature type="domain" description="PPM-type phosphatase" evidence="4">
    <location>
        <begin position="339"/>
        <end position="560"/>
    </location>
</feature>
<proteinExistence type="predicted"/>
<dbReference type="AlphaFoldDB" id="A0A4Y8R2Y8"/>
<dbReference type="InterPro" id="IPR013656">
    <property type="entry name" value="PAS_4"/>
</dbReference>
<dbReference type="InterPro" id="IPR052016">
    <property type="entry name" value="Bact_Sigma-Reg"/>
</dbReference>
<dbReference type="GO" id="GO:0016791">
    <property type="term" value="F:phosphatase activity"/>
    <property type="evidence" value="ECO:0007669"/>
    <property type="project" value="TreeGrafter"/>
</dbReference>
<keyword evidence="1" id="KW-0378">Hydrolase</keyword>
<dbReference type="InterPro" id="IPR035965">
    <property type="entry name" value="PAS-like_dom_sf"/>
</dbReference>
<evidence type="ECO:0000313" key="5">
    <source>
        <dbReference type="EMBL" id="TFF12490.1"/>
    </source>
</evidence>
<evidence type="ECO:0000256" key="2">
    <source>
        <dbReference type="SAM" id="Coils"/>
    </source>
</evidence>
<dbReference type="Gene3D" id="3.60.40.10">
    <property type="entry name" value="PPM-type phosphatase domain"/>
    <property type="match status" value="1"/>
</dbReference>
<dbReference type="PANTHER" id="PTHR43156:SF2">
    <property type="entry name" value="STAGE II SPORULATION PROTEIN E"/>
    <property type="match status" value="1"/>
</dbReference>
<feature type="coiled-coil region" evidence="2">
    <location>
        <begin position="294"/>
        <end position="321"/>
    </location>
</feature>
<protein>
    <recommendedName>
        <fullName evidence="4">PPM-type phosphatase domain-containing protein</fullName>
    </recommendedName>
</protein>
<dbReference type="Proteomes" id="UP000298003">
    <property type="component" value="Unassembled WGS sequence"/>
</dbReference>
<dbReference type="GeneID" id="95684100"/>
<dbReference type="EMBL" id="SOZH01000004">
    <property type="protein sequence ID" value="TFF12490.1"/>
    <property type="molecule type" value="Genomic_DNA"/>
</dbReference>
<name>A0A4Y8R2Y8_9MICO</name>
<evidence type="ECO:0000313" key="6">
    <source>
        <dbReference type="Proteomes" id="UP000298003"/>
    </source>
</evidence>
<evidence type="ECO:0000256" key="1">
    <source>
        <dbReference type="ARBA" id="ARBA00022801"/>
    </source>
</evidence>
<keyword evidence="6" id="KW-1185">Reference proteome</keyword>
<gene>
    <name evidence="5" type="ORF">E1O70_06305</name>
</gene>
<dbReference type="RefSeq" id="WP_061268375.1">
    <property type="nucleotide sequence ID" value="NZ_SOZH01000004.1"/>
</dbReference>
<accession>A0A4Y8R2Y8</accession>
<dbReference type="InterPro" id="IPR036457">
    <property type="entry name" value="PPM-type-like_dom_sf"/>
</dbReference>
<dbReference type="PANTHER" id="PTHR43156">
    <property type="entry name" value="STAGE II SPORULATION PROTEIN E-RELATED"/>
    <property type="match status" value="1"/>
</dbReference>
<dbReference type="SUPFAM" id="SSF81606">
    <property type="entry name" value="PP2C-like"/>
    <property type="match status" value="1"/>
</dbReference>
<reference evidence="5 6" key="1">
    <citation type="submission" date="2019-03" db="EMBL/GenBank/DDBJ databases">
        <title>Cellulosimicrobium funkei JCM14302 Assembly.</title>
        <authorList>
            <person name="Dou T."/>
        </authorList>
    </citation>
    <scope>NUCLEOTIDE SEQUENCE [LARGE SCALE GENOMIC DNA]</scope>
    <source>
        <strain evidence="5 6">JCM 14302</strain>
    </source>
</reference>
<dbReference type="SMART" id="SM00331">
    <property type="entry name" value="PP2C_SIG"/>
    <property type="match status" value="1"/>
</dbReference>
<keyword evidence="2" id="KW-0175">Coiled coil</keyword>
<dbReference type="SUPFAM" id="SSF55785">
    <property type="entry name" value="PYP-like sensor domain (PAS domain)"/>
    <property type="match status" value="1"/>
</dbReference>
<organism evidence="5 6">
    <name type="scientific">Cellulosimicrobium funkei</name>
    <dbReference type="NCBI Taxonomy" id="264251"/>
    <lineage>
        <taxon>Bacteria</taxon>
        <taxon>Bacillati</taxon>
        <taxon>Actinomycetota</taxon>
        <taxon>Actinomycetes</taxon>
        <taxon>Micrococcales</taxon>
        <taxon>Promicromonosporaceae</taxon>
        <taxon>Cellulosimicrobium</taxon>
    </lineage>
</organism>
<dbReference type="InterPro" id="IPR001932">
    <property type="entry name" value="PPM-type_phosphatase-like_dom"/>
</dbReference>